<name>A0A6N2TI31_BLAHA</name>
<dbReference type="RefSeq" id="WP_004220454.1">
    <property type="nucleotide sequence ID" value="NZ_CACRSY010000010.1"/>
</dbReference>
<organism evidence="2">
    <name type="scientific">Blautia hansenii</name>
    <name type="common">Ruminococcus hansenii</name>
    <dbReference type="NCBI Taxonomy" id="1322"/>
    <lineage>
        <taxon>Bacteria</taxon>
        <taxon>Bacillati</taxon>
        <taxon>Bacillota</taxon>
        <taxon>Clostridia</taxon>
        <taxon>Lachnospirales</taxon>
        <taxon>Lachnospiraceae</taxon>
        <taxon>Blautia</taxon>
    </lineage>
</organism>
<evidence type="ECO:0000256" key="1">
    <source>
        <dbReference type="SAM" id="SignalP"/>
    </source>
</evidence>
<protein>
    <recommendedName>
        <fullName evidence="3">Lipoprotein</fullName>
    </recommendedName>
</protein>
<reference evidence="2" key="1">
    <citation type="submission" date="2019-11" db="EMBL/GenBank/DDBJ databases">
        <authorList>
            <person name="Feng L."/>
        </authorList>
    </citation>
    <scope>NUCLEOTIDE SEQUENCE</scope>
    <source>
        <strain evidence="2">BhanseniiLFYP23</strain>
    </source>
</reference>
<proteinExistence type="predicted"/>
<feature type="chain" id="PRO_5026862907" description="Lipoprotein" evidence="1">
    <location>
        <begin position="25"/>
        <end position="236"/>
    </location>
</feature>
<dbReference type="EMBL" id="CACRSY010000010">
    <property type="protein sequence ID" value="VYT03661.1"/>
    <property type="molecule type" value="Genomic_DNA"/>
</dbReference>
<dbReference type="PROSITE" id="PS51257">
    <property type="entry name" value="PROKAR_LIPOPROTEIN"/>
    <property type="match status" value="1"/>
</dbReference>
<evidence type="ECO:0008006" key="3">
    <source>
        <dbReference type="Google" id="ProtNLM"/>
    </source>
</evidence>
<keyword evidence="1" id="KW-0732">Signal</keyword>
<sequence>MMKKVSLFFLTGTVALLLCSCNKAKNEHFELENTPWGMTMEETMEAYQVERDDLDDIQEGTYGSAFMLRDGREIFGAKTDHISFNFMDMTVSGKTQKLHRIDVMYPDDTDMNEVRKNMEQSFGKTTDNVTDFDMIGTLLDSDMRRYDYEADEHLALWADKKVSDVIPKGQEEEYEKLWEIPMTRLSEDKWEEFSENASLVYGYCSDNADDAPIGDKRIRIDATNWVIYNTIKEELE</sequence>
<gene>
    <name evidence="2" type="ORF">BHLFYP23_02550</name>
</gene>
<feature type="signal peptide" evidence="1">
    <location>
        <begin position="1"/>
        <end position="24"/>
    </location>
</feature>
<accession>A0A6N2TI31</accession>
<evidence type="ECO:0000313" key="2">
    <source>
        <dbReference type="EMBL" id="VYT03661.1"/>
    </source>
</evidence>
<dbReference type="AlphaFoldDB" id="A0A6N2TI31"/>